<evidence type="ECO:0000313" key="3">
    <source>
        <dbReference type="EMBL" id="KAK0725725.1"/>
    </source>
</evidence>
<feature type="transmembrane region" description="Helical" evidence="2">
    <location>
        <begin position="43"/>
        <end position="63"/>
    </location>
</feature>
<dbReference type="AlphaFoldDB" id="A0AA40B124"/>
<sequence length="113" mass="11785">MSWHRCTAERTTVSPLSAEVGVPCAAQCVEVPLSFLFGGGGLIAGWLAYDLHVGFSGLAFLAVRRNTGTEGWRGSCLGQGAGSVGRGPEEAKPGRRSGAAGWIPMGSYWVCLD</sequence>
<gene>
    <name evidence="3" type="ORF">B0H67DRAFT_571272</name>
</gene>
<proteinExistence type="predicted"/>
<evidence type="ECO:0000256" key="2">
    <source>
        <dbReference type="SAM" id="Phobius"/>
    </source>
</evidence>
<feature type="region of interest" description="Disordered" evidence="1">
    <location>
        <begin position="79"/>
        <end position="98"/>
    </location>
</feature>
<dbReference type="Proteomes" id="UP001172102">
    <property type="component" value="Unassembled WGS sequence"/>
</dbReference>
<accession>A0AA40B124</accession>
<protein>
    <submittedName>
        <fullName evidence="3">Uncharacterized protein</fullName>
    </submittedName>
</protein>
<comment type="caution">
    <text evidence="3">The sequence shown here is derived from an EMBL/GenBank/DDBJ whole genome shotgun (WGS) entry which is preliminary data.</text>
</comment>
<reference evidence="3" key="1">
    <citation type="submission" date="2023-06" db="EMBL/GenBank/DDBJ databases">
        <title>Genome-scale phylogeny and comparative genomics of the fungal order Sordariales.</title>
        <authorList>
            <consortium name="Lawrence Berkeley National Laboratory"/>
            <person name="Hensen N."/>
            <person name="Bonometti L."/>
            <person name="Westerberg I."/>
            <person name="Brannstrom I.O."/>
            <person name="Guillou S."/>
            <person name="Cros-Aarteil S."/>
            <person name="Calhoun S."/>
            <person name="Haridas S."/>
            <person name="Kuo A."/>
            <person name="Mondo S."/>
            <person name="Pangilinan J."/>
            <person name="Riley R."/>
            <person name="Labutti K."/>
            <person name="Andreopoulos B."/>
            <person name="Lipzen A."/>
            <person name="Chen C."/>
            <person name="Yanf M."/>
            <person name="Daum C."/>
            <person name="Ng V."/>
            <person name="Clum A."/>
            <person name="Steindorff A."/>
            <person name="Ohm R."/>
            <person name="Martin F."/>
            <person name="Silar P."/>
            <person name="Natvig D."/>
            <person name="Lalanne C."/>
            <person name="Gautier V."/>
            <person name="Ament-Velasquez S.L."/>
            <person name="Kruys A."/>
            <person name="Hutchinson M.I."/>
            <person name="Powell A.J."/>
            <person name="Barry K."/>
            <person name="Miller A.N."/>
            <person name="Grigoriev I.V."/>
            <person name="Debuchy R."/>
            <person name="Gladieux P."/>
            <person name="Thoren M.H."/>
            <person name="Johannesson H."/>
        </authorList>
    </citation>
    <scope>NUCLEOTIDE SEQUENCE</scope>
    <source>
        <strain evidence="3">SMH4607-1</strain>
    </source>
</reference>
<evidence type="ECO:0000256" key="1">
    <source>
        <dbReference type="SAM" id="MobiDB-lite"/>
    </source>
</evidence>
<keyword evidence="2" id="KW-1133">Transmembrane helix</keyword>
<name>A0AA40B124_9PEZI</name>
<dbReference type="EMBL" id="JAUKUA010000002">
    <property type="protein sequence ID" value="KAK0725725.1"/>
    <property type="molecule type" value="Genomic_DNA"/>
</dbReference>
<keyword evidence="2" id="KW-0472">Membrane</keyword>
<keyword evidence="4" id="KW-1185">Reference proteome</keyword>
<evidence type="ECO:0000313" key="4">
    <source>
        <dbReference type="Proteomes" id="UP001172102"/>
    </source>
</evidence>
<keyword evidence="2" id="KW-0812">Transmembrane</keyword>
<organism evidence="3 4">
    <name type="scientific">Lasiosphaeris hirsuta</name>
    <dbReference type="NCBI Taxonomy" id="260670"/>
    <lineage>
        <taxon>Eukaryota</taxon>
        <taxon>Fungi</taxon>
        <taxon>Dikarya</taxon>
        <taxon>Ascomycota</taxon>
        <taxon>Pezizomycotina</taxon>
        <taxon>Sordariomycetes</taxon>
        <taxon>Sordariomycetidae</taxon>
        <taxon>Sordariales</taxon>
        <taxon>Lasiosphaeriaceae</taxon>
        <taxon>Lasiosphaeris</taxon>
    </lineage>
</organism>